<comment type="caution">
    <text evidence="1">The sequence shown here is derived from an EMBL/GenBank/DDBJ whole genome shotgun (WGS) entry which is preliminary data.</text>
</comment>
<dbReference type="AlphaFoldDB" id="A0AAW0KX00"/>
<dbReference type="GO" id="GO:0004497">
    <property type="term" value="F:monooxygenase activity"/>
    <property type="evidence" value="ECO:0007669"/>
    <property type="project" value="InterPro"/>
</dbReference>
<dbReference type="Proteomes" id="UP000237347">
    <property type="component" value="Unassembled WGS sequence"/>
</dbReference>
<gene>
    <name evidence="1" type="primary">CYP94A1_7</name>
    <name evidence="1" type="ORF">CFP56_013682</name>
</gene>
<organism evidence="1 2">
    <name type="scientific">Quercus suber</name>
    <name type="common">Cork oak</name>
    <dbReference type="NCBI Taxonomy" id="58331"/>
    <lineage>
        <taxon>Eukaryota</taxon>
        <taxon>Viridiplantae</taxon>
        <taxon>Streptophyta</taxon>
        <taxon>Embryophyta</taxon>
        <taxon>Tracheophyta</taxon>
        <taxon>Spermatophyta</taxon>
        <taxon>Magnoliopsida</taxon>
        <taxon>eudicotyledons</taxon>
        <taxon>Gunneridae</taxon>
        <taxon>Pentapetalae</taxon>
        <taxon>rosids</taxon>
        <taxon>fabids</taxon>
        <taxon>Fagales</taxon>
        <taxon>Fagaceae</taxon>
        <taxon>Quercus</taxon>
    </lineage>
</organism>
<dbReference type="GO" id="GO:0020037">
    <property type="term" value="F:heme binding"/>
    <property type="evidence" value="ECO:0007669"/>
    <property type="project" value="InterPro"/>
</dbReference>
<dbReference type="InterPro" id="IPR036396">
    <property type="entry name" value="Cyt_P450_sf"/>
</dbReference>
<keyword evidence="2" id="KW-1185">Reference proteome</keyword>
<evidence type="ECO:0000313" key="2">
    <source>
        <dbReference type="Proteomes" id="UP000237347"/>
    </source>
</evidence>
<dbReference type="EMBL" id="PKMF04000219">
    <property type="protein sequence ID" value="KAK7842541.1"/>
    <property type="molecule type" value="Genomic_DNA"/>
</dbReference>
<dbReference type="SUPFAM" id="SSF48264">
    <property type="entry name" value="Cytochrome P450"/>
    <property type="match status" value="1"/>
</dbReference>
<name>A0AAW0KX00_QUESU</name>
<accession>A0AAW0KX00</accession>
<evidence type="ECO:0000313" key="1">
    <source>
        <dbReference type="EMBL" id="KAK7842541.1"/>
    </source>
</evidence>
<dbReference type="GO" id="GO:0016705">
    <property type="term" value="F:oxidoreductase activity, acting on paired donors, with incorporation or reduction of molecular oxygen"/>
    <property type="evidence" value="ECO:0007669"/>
    <property type="project" value="InterPro"/>
</dbReference>
<dbReference type="GO" id="GO:0005506">
    <property type="term" value="F:iron ion binding"/>
    <property type="evidence" value="ECO:0007669"/>
    <property type="project" value="InterPro"/>
</dbReference>
<sequence length="31" mass="3654">MQKEENSKDSYMYPVFQLGPRICLGKEMAFL</sequence>
<protein>
    <submittedName>
        <fullName evidence="1">Cytochrome p450 94a1</fullName>
    </submittedName>
</protein>
<reference evidence="1 2" key="1">
    <citation type="journal article" date="2018" name="Sci. Data">
        <title>The draft genome sequence of cork oak.</title>
        <authorList>
            <person name="Ramos A.M."/>
            <person name="Usie A."/>
            <person name="Barbosa P."/>
            <person name="Barros P.M."/>
            <person name="Capote T."/>
            <person name="Chaves I."/>
            <person name="Simoes F."/>
            <person name="Abreu I."/>
            <person name="Carrasquinho I."/>
            <person name="Faro C."/>
            <person name="Guimaraes J.B."/>
            <person name="Mendonca D."/>
            <person name="Nobrega F."/>
            <person name="Rodrigues L."/>
            <person name="Saibo N.J.M."/>
            <person name="Varela M.C."/>
            <person name="Egas C."/>
            <person name="Matos J."/>
            <person name="Miguel C.M."/>
            <person name="Oliveira M.M."/>
            <person name="Ricardo C.P."/>
            <person name="Goncalves S."/>
        </authorList>
    </citation>
    <scope>NUCLEOTIDE SEQUENCE [LARGE SCALE GENOMIC DNA]</scope>
    <source>
        <strain evidence="2">cv. HL8</strain>
    </source>
</reference>
<proteinExistence type="predicted"/>